<evidence type="ECO:0000256" key="9">
    <source>
        <dbReference type="RuleBase" id="RU362118"/>
    </source>
</evidence>
<dbReference type="PANTHER" id="PTHR11808">
    <property type="entry name" value="TRANS-SULFURATION ENZYME FAMILY MEMBER"/>
    <property type="match status" value="1"/>
</dbReference>
<comment type="pathway">
    <text evidence="2">Amino-acid biosynthesis; L-cysteine biosynthesis; L-cysteine from L-homocysteine and L-serine: step 2/2.</text>
</comment>
<organism evidence="10 11">
    <name type="scientific">Popillia japonica</name>
    <name type="common">Japanese beetle</name>
    <dbReference type="NCBI Taxonomy" id="7064"/>
    <lineage>
        <taxon>Eukaryota</taxon>
        <taxon>Metazoa</taxon>
        <taxon>Ecdysozoa</taxon>
        <taxon>Arthropoda</taxon>
        <taxon>Hexapoda</taxon>
        <taxon>Insecta</taxon>
        <taxon>Pterygota</taxon>
        <taxon>Neoptera</taxon>
        <taxon>Endopterygota</taxon>
        <taxon>Coleoptera</taxon>
        <taxon>Polyphaga</taxon>
        <taxon>Scarabaeiformia</taxon>
        <taxon>Scarabaeidae</taxon>
        <taxon>Rutelinae</taxon>
        <taxon>Popillia</taxon>
    </lineage>
</organism>
<dbReference type="InterPro" id="IPR000277">
    <property type="entry name" value="Cys/Met-Metab_PyrdxlP-dep_enz"/>
</dbReference>
<evidence type="ECO:0000256" key="6">
    <source>
        <dbReference type="ARBA" id="ARBA00023192"/>
    </source>
</evidence>
<keyword evidence="6" id="KW-0198">Cysteine biosynthesis</keyword>
<evidence type="ECO:0000256" key="4">
    <source>
        <dbReference type="ARBA" id="ARBA00012085"/>
    </source>
</evidence>
<dbReference type="PANTHER" id="PTHR11808:SF15">
    <property type="entry name" value="CYSTATHIONINE GAMMA-LYASE"/>
    <property type="match status" value="1"/>
</dbReference>
<dbReference type="InterPro" id="IPR015421">
    <property type="entry name" value="PyrdxlP-dep_Trfase_major"/>
</dbReference>
<proteinExistence type="inferred from homology"/>
<sequence length="412" mass="45736">MERKKYDKKKLLYTCFTNEDMSENSGYLPEPKGFATKAIHSATDPDKWDSMCVVPPIVLSTTFKQYGPAQFKQYDYGRSGNPSRDVLEGSLRAVEDAKYAVCFASGLGALTTLIGCFSTGDHIVLGDDMYGGNFRLLDKVGKNFGIQVTAVDASNIDNVKRAMRPSTKLIFIETPTNPLLKIFDLRAIAEVAKNNHALLCVDNTFLTPYFQRPLELGADLTTYSLTKYMNGHSDVIMGAIITNNKELHDKLRFLQNAMGIIPGPFDCALVTRSLKTLALRMKKHNSNALAIAQFLQTHPRILKVLHPGLESHPQHALMKQQTSGHSGIMSMYIDGERKEAENFLKALKIFTLAESLGGYESLAEIPSIMTHSSIPAETRRELNITDNLIRLSVGLEDPEDLISDLQNALDVM</sequence>
<reference evidence="10 11" key="1">
    <citation type="journal article" date="2024" name="BMC Genomics">
        <title>De novo assembly and annotation of Popillia japonica's genome with initial clues to its potential as an invasive pest.</title>
        <authorList>
            <person name="Cucini C."/>
            <person name="Boschi S."/>
            <person name="Funari R."/>
            <person name="Cardaioli E."/>
            <person name="Iannotti N."/>
            <person name="Marturano G."/>
            <person name="Paoli F."/>
            <person name="Bruttini M."/>
            <person name="Carapelli A."/>
            <person name="Frati F."/>
            <person name="Nardi F."/>
        </authorList>
    </citation>
    <scope>NUCLEOTIDE SEQUENCE [LARGE SCALE GENOMIC DNA]</scope>
    <source>
        <strain evidence="10">DMR45628</strain>
    </source>
</reference>
<keyword evidence="11" id="KW-1185">Reference proteome</keyword>
<dbReference type="AlphaFoldDB" id="A0AAW1KQW9"/>
<protein>
    <recommendedName>
        <fullName evidence="4">cystathionine gamma-lyase</fullName>
        <ecNumber evidence="4">4.4.1.1</ecNumber>
    </recommendedName>
    <alternativeName>
        <fullName evidence="7">Gamma-cystathionase</fullName>
    </alternativeName>
</protein>
<evidence type="ECO:0000256" key="2">
    <source>
        <dbReference type="ARBA" id="ARBA00005038"/>
    </source>
</evidence>
<dbReference type="Proteomes" id="UP001458880">
    <property type="component" value="Unassembled WGS sequence"/>
</dbReference>
<dbReference type="SUPFAM" id="SSF53383">
    <property type="entry name" value="PLP-dependent transferases"/>
    <property type="match status" value="1"/>
</dbReference>
<accession>A0AAW1KQW9</accession>
<comment type="similarity">
    <text evidence="3 9">Belongs to the trans-sulfuration enzymes family.</text>
</comment>
<feature type="modified residue" description="N6-(pyridoxal phosphate)lysine" evidence="8">
    <location>
        <position position="227"/>
    </location>
</feature>
<keyword evidence="6" id="KW-0028">Amino-acid biosynthesis</keyword>
<dbReference type="PROSITE" id="PS00868">
    <property type="entry name" value="CYS_MET_METAB_PP"/>
    <property type="match status" value="1"/>
</dbReference>
<dbReference type="Gene3D" id="3.40.640.10">
    <property type="entry name" value="Type I PLP-dependent aspartate aminotransferase-like (Major domain)"/>
    <property type="match status" value="1"/>
</dbReference>
<dbReference type="Gene3D" id="3.90.1150.10">
    <property type="entry name" value="Aspartate Aminotransferase, domain 1"/>
    <property type="match status" value="1"/>
</dbReference>
<evidence type="ECO:0000256" key="1">
    <source>
        <dbReference type="ARBA" id="ARBA00001933"/>
    </source>
</evidence>
<evidence type="ECO:0000256" key="3">
    <source>
        <dbReference type="ARBA" id="ARBA00009077"/>
    </source>
</evidence>
<evidence type="ECO:0000313" key="11">
    <source>
        <dbReference type="Proteomes" id="UP001458880"/>
    </source>
</evidence>
<comment type="cofactor">
    <cofactor evidence="1 9">
        <name>pyridoxal 5'-phosphate</name>
        <dbReference type="ChEBI" id="CHEBI:597326"/>
    </cofactor>
</comment>
<dbReference type="EC" id="4.4.1.1" evidence="4"/>
<dbReference type="GO" id="GO:0005737">
    <property type="term" value="C:cytoplasm"/>
    <property type="evidence" value="ECO:0007669"/>
    <property type="project" value="TreeGrafter"/>
</dbReference>
<dbReference type="GO" id="GO:0030170">
    <property type="term" value="F:pyridoxal phosphate binding"/>
    <property type="evidence" value="ECO:0007669"/>
    <property type="project" value="InterPro"/>
</dbReference>
<dbReference type="GO" id="GO:0019346">
    <property type="term" value="P:transsulfuration"/>
    <property type="evidence" value="ECO:0007669"/>
    <property type="project" value="InterPro"/>
</dbReference>
<dbReference type="FunFam" id="3.90.1150.10:FF:000008">
    <property type="entry name" value="Cystathionine gamma-synthase"/>
    <property type="match status" value="1"/>
</dbReference>
<evidence type="ECO:0000313" key="10">
    <source>
        <dbReference type="EMBL" id="KAK9722459.1"/>
    </source>
</evidence>
<comment type="caution">
    <text evidence="10">The sequence shown here is derived from an EMBL/GenBank/DDBJ whole genome shotgun (WGS) entry which is preliminary data.</text>
</comment>
<dbReference type="FunFam" id="3.40.640.10:FF:000009">
    <property type="entry name" value="Cystathionine gamma-synthase homolog"/>
    <property type="match status" value="1"/>
</dbReference>
<evidence type="ECO:0000256" key="8">
    <source>
        <dbReference type="PIRSR" id="PIRSR001434-2"/>
    </source>
</evidence>
<gene>
    <name evidence="10" type="ORF">QE152_g19686</name>
</gene>
<dbReference type="InterPro" id="IPR054542">
    <property type="entry name" value="Cys_met_metab_PP"/>
</dbReference>
<evidence type="ECO:0000256" key="7">
    <source>
        <dbReference type="ARBA" id="ARBA00029853"/>
    </source>
</evidence>
<dbReference type="InterPro" id="IPR015424">
    <property type="entry name" value="PyrdxlP-dep_Trfase"/>
</dbReference>
<dbReference type="PIRSF" id="PIRSF001434">
    <property type="entry name" value="CGS"/>
    <property type="match status" value="1"/>
</dbReference>
<dbReference type="GO" id="GO:0004123">
    <property type="term" value="F:cystathionine gamma-lyase activity"/>
    <property type="evidence" value="ECO:0007669"/>
    <property type="project" value="TreeGrafter"/>
</dbReference>
<name>A0AAW1KQW9_POPJA</name>
<dbReference type="Pfam" id="PF01053">
    <property type="entry name" value="Cys_Met_Meta_PP"/>
    <property type="match status" value="1"/>
</dbReference>
<dbReference type="EMBL" id="JASPKY010000188">
    <property type="protein sequence ID" value="KAK9722459.1"/>
    <property type="molecule type" value="Genomic_DNA"/>
</dbReference>
<dbReference type="GO" id="GO:0019343">
    <property type="term" value="P:cysteine biosynthetic process via cystathionine"/>
    <property type="evidence" value="ECO:0007669"/>
    <property type="project" value="TreeGrafter"/>
</dbReference>
<keyword evidence="5 8" id="KW-0663">Pyridoxal phosphate</keyword>
<dbReference type="CDD" id="cd00614">
    <property type="entry name" value="CGS_like"/>
    <property type="match status" value="1"/>
</dbReference>
<evidence type="ECO:0000256" key="5">
    <source>
        <dbReference type="ARBA" id="ARBA00022898"/>
    </source>
</evidence>
<dbReference type="InterPro" id="IPR015422">
    <property type="entry name" value="PyrdxlP-dep_Trfase_small"/>
</dbReference>